<feature type="domain" description="SnoaL-like" evidence="1">
    <location>
        <begin position="14"/>
        <end position="145"/>
    </location>
</feature>
<dbReference type="EMBL" id="JAAXOQ010000021">
    <property type="protein sequence ID" value="NKY19778.1"/>
    <property type="molecule type" value="Genomic_DNA"/>
</dbReference>
<gene>
    <name evidence="2" type="ORF">HF999_15545</name>
</gene>
<evidence type="ECO:0000313" key="3">
    <source>
        <dbReference type="Proteomes" id="UP000582646"/>
    </source>
</evidence>
<dbReference type="Proteomes" id="UP000582646">
    <property type="component" value="Unassembled WGS sequence"/>
</dbReference>
<sequence>MTDTAYPPLESMVRELWDRQQIADVMLSFGRALDTHDWSRYATTLTDPFDVDFYDLTGLPAGRTTPELWARFAENALGPLVVLHRYTNFHIDLAPDGDPDHAHAIVYHVSRHRKPNKSGDDHYTQYGWYDNDLVRTPEGWRINRLKHQFQWADGNPNLIDGSDPDFQKMAGEIFGTDPQ</sequence>
<dbReference type="InterPro" id="IPR032710">
    <property type="entry name" value="NTF2-like_dom_sf"/>
</dbReference>
<comment type="caution">
    <text evidence="2">The sequence shown here is derived from an EMBL/GenBank/DDBJ whole genome shotgun (WGS) entry which is preliminary data.</text>
</comment>
<dbReference type="Gene3D" id="3.10.450.50">
    <property type="match status" value="1"/>
</dbReference>
<dbReference type="InterPro" id="IPR037401">
    <property type="entry name" value="SnoaL-like"/>
</dbReference>
<dbReference type="AlphaFoldDB" id="A0A846X2P1"/>
<dbReference type="Pfam" id="PF13577">
    <property type="entry name" value="SnoaL_4"/>
    <property type="match status" value="1"/>
</dbReference>
<evidence type="ECO:0000259" key="1">
    <source>
        <dbReference type="Pfam" id="PF13577"/>
    </source>
</evidence>
<dbReference type="SUPFAM" id="SSF54427">
    <property type="entry name" value="NTF2-like"/>
    <property type="match status" value="1"/>
</dbReference>
<accession>A0A846X2P1</accession>
<protein>
    <submittedName>
        <fullName evidence="2">Nuclear transport factor 2 family protein</fullName>
    </submittedName>
</protein>
<proteinExistence type="predicted"/>
<reference evidence="2 3" key="1">
    <citation type="submission" date="2020-04" db="EMBL/GenBank/DDBJ databases">
        <title>MicrobeNet Type strains.</title>
        <authorList>
            <person name="Nicholson A.C."/>
        </authorList>
    </citation>
    <scope>NUCLEOTIDE SEQUENCE [LARGE SCALE GENOMIC DNA]</scope>
    <source>
        <strain evidence="2 3">DSM 44113</strain>
    </source>
</reference>
<organism evidence="2 3">
    <name type="scientific">Tsukamurella spumae</name>
    <dbReference type="NCBI Taxonomy" id="44753"/>
    <lineage>
        <taxon>Bacteria</taxon>
        <taxon>Bacillati</taxon>
        <taxon>Actinomycetota</taxon>
        <taxon>Actinomycetes</taxon>
        <taxon>Mycobacteriales</taxon>
        <taxon>Tsukamurellaceae</taxon>
        <taxon>Tsukamurella</taxon>
    </lineage>
</organism>
<dbReference type="RefSeq" id="WP_168546767.1">
    <property type="nucleotide sequence ID" value="NZ_BAAAKS010000002.1"/>
</dbReference>
<name>A0A846X2P1_9ACTN</name>
<evidence type="ECO:0000313" key="2">
    <source>
        <dbReference type="EMBL" id="NKY19778.1"/>
    </source>
</evidence>
<keyword evidence="3" id="KW-1185">Reference proteome</keyword>